<feature type="compositionally biased region" description="Basic residues" evidence="1">
    <location>
        <begin position="292"/>
        <end position="308"/>
    </location>
</feature>
<dbReference type="AlphaFoldDB" id="A0AA40AQ34"/>
<evidence type="ECO:0000313" key="3">
    <source>
        <dbReference type="Proteomes" id="UP001172102"/>
    </source>
</evidence>
<organism evidence="2 3">
    <name type="scientific">Lasiosphaeris hirsuta</name>
    <dbReference type="NCBI Taxonomy" id="260670"/>
    <lineage>
        <taxon>Eukaryota</taxon>
        <taxon>Fungi</taxon>
        <taxon>Dikarya</taxon>
        <taxon>Ascomycota</taxon>
        <taxon>Pezizomycotina</taxon>
        <taxon>Sordariomycetes</taxon>
        <taxon>Sordariomycetidae</taxon>
        <taxon>Sordariales</taxon>
        <taxon>Lasiosphaeriaceae</taxon>
        <taxon>Lasiosphaeris</taxon>
    </lineage>
</organism>
<protein>
    <submittedName>
        <fullName evidence="2">Uncharacterized protein</fullName>
    </submittedName>
</protein>
<reference evidence="2" key="1">
    <citation type="submission" date="2023-06" db="EMBL/GenBank/DDBJ databases">
        <title>Genome-scale phylogeny and comparative genomics of the fungal order Sordariales.</title>
        <authorList>
            <consortium name="Lawrence Berkeley National Laboratory"/>
            <person name="Hensen N."/>
            <person name="Bonometti L."/>
            <person name="Westerberg I."/>
            <person name="Brannstrom I.O."/>
            <person name="Guillou S."/>
            <person name="Cros-Aarteil S."/>
            <person name="Calhoun S."/>
            <person name="Haridas S."/>
            <person name="Kuo A."/>
            <person name="Mondo S."/>
            <person name="Pangilinan J."/>
            <person name="Riley R."/>
            <person name="Labutti K."/>
            <person name="Andreopoulos B."/>
            <person name="Lipzen A."/>
            <person name="Chen C."/>
            <person name="Yanf M."/>
            <person name="Daum C."/>
            <person name="Ng V."/>
            <person name="Clum A."/>
            <person name="Steindorff A."/>
            <person name="Ohm R."/>
            <person name="Martin F."/>
            <person name="Silar P."/>
            <person name="Natvig D."/>
            <person name="Lalanne C."/>
            <person name="Gautier V."/>
            <person name="Ament-Velasquez S.L."/>
            <person name="Kruys A."/>
            <person name="Hutchinson M.I."/>
            <person name="Powell A.J."/>
            <person name="Barry K."/>
            <person name="Miller A.N."/>
            <person name="Grigoriev I.V."/>
            <person name="Debuchy R."/>
            <person name="Gladieux P."/>
            <person name="Thoren M.H."/>
            <person name="Johannesson H."/>
        </authorList>
    </citation>
    <scope>NUCLEOTIDE SEQUENCE</scope>
    <source>
        <strain evidence="2">SMH4607-1</strain>
    </source>
</reference>
<comment type="caution">
    <text evidence="2">The sequence shown here is derived from an EMBL/GenBank/DDBJ whole genome shotgun (WGS) entry which is preliminary data.</text>
</comment>
<sequence>MAQAYPNTNPDNLINSHPCNQGGPRPDDFDMAMLSKMVPHHLREAAQRRRLGLPDRALQRALVQPYSGAKTLLPQPATTFGHASHTVPQPSGSPRWKYPMFSDVLDDDILDREYAETSILGHPKLPDQEDATEERLEIGSAPAITRHAADNALVMNHDLGFVASNEHVNPGAPASLGLNDLGRLPVFAIDFSTLPIHPSPNDNVNLRSQIGKCPQVWQGRRFSGGFCQESPLVASVDELDYSGLNVDNPNTLEEWGPSVDPRHVLPDNHNRFLVTLGHIIPSALQTQLGKSAPRKRGRPKGSRNKHKFDRNGSPVGRPSKSLKRNGKASSLGKSSPGSSASATSVGSSPRTPPSSSPSTSVGSSAGNS</sequence>
<feature type="compositionally biased region" description="Low complexity" evidence="1">
    <location>
        <begin position="356"/>
        <end position="368"/>
    </location>
</feature>
<feature type="region of interest" description="Disordered" evidence="1">
    <location>
        <begin position="284"/>
        <end position="368"/>
    </location>
</feature>
<feature type="compositionally biased region" description="Low complexity" evidence="1">
    <location>
        <begin position="328"/>
        <end position="349"/>
    </location>
</feature>
<evidence type="ECO:0000313" key="2">
    <source>
        <dbReference type="EMBL" id="KAK0719877.1"/>
    </source>
</evidence>
<keyword evidence="3" id="KW-1185">Reference proteome</keyword>
<gene>
    <name evidence="2" type="ORF">B0H67DRAFT_168737</name>
</gene>
<feature type="region of interest" description="Disordered" evidence="1">
    <location>
        <begin position="1"/>
        <end position="27"/>
    </location>
</feature>
<accession>A0AA40AQ34</accession>
<dbReference type="EMBL" id="JAUKUA010000003">
    <property type="protein sequence ID" value="KAK0719877.1"/>
    <property type="molecule type" value="Genomic_DNA"/>
</dbReference>
<dbReference type="Proteomes" id="UP001172102">
    <property type="component" value="Unassembled WGS sequence"/>
</dbReference>
<feature type="compositionally biased region" description="Polar residues" evidence="1">
    <location>
        <begin position="1"/>
        <end position="19"/>
    </location>
</feature>
<proteinExistence type="predicted"/>
<evidence type="ECO:0000256" key="1">
    <source>
        <dbReference type="SAM" id="MobiDB-lite"/>
    </source>
</evidence>
<name>A0AA40AQ34_9PEZI</name>